<keyword evidence="2" id="KW-1185">Reference proteome</keyword>
<name>A0ACB9CYG5_CICIN</name>
<comment type="caution">
    <text evidence="1">The sequence shown here is derived from an EMBL/GenBank/DDBJ whole genome shotgun (WGS) entry which is preliminary data.</text>
</comment>
<reference evidence="1 2" key="2">
    <citation type="journal article" date="2022" name="Mol. Ecol. Resour.">
        <title>The genomes of chicory, endive, great burdock and yacon provide insights into Asteraceae paleo-polyploidization history and plant inulin production.</title>
        <authorList>
            <person name="Fan W."/>
            <person name="Wang S."/>
            <person name="Wang H."/>
            <person name="Wang A."/>
            <person name="Jiang F."/>
            <person name="Liu H."/>
            <person name="Zhao H."/>
            <person name="Xu D."/>
            <person name="Zhang Y."/>
        </authorList>
    </citation>
    <scope>NUCLEOTIDE SEQUENCE [LARGE SCALE GENOMIC DNA]</scope>
    <source>
        <strain evidence="2">cv. Punajuju</strain>
        <tissue evidence="1">Leaves</tissue>
    </source>
</reference>
<organism evidence="1 2">
    <name type="scientific">Cichorium intybus</name>
    <name type="common">Chicory</name>
    <dbReference type="NCBI Taxonomy" id="13427"/>
    <lineage>
        <taxon>Eukaryota</taxon>
        <taxon>Viridiplantae</taxon>
        <taxon>Streptophyta</taxon>
        <taxon>Embryophyta</taxon>
        <taxon>Tracheophyta</taxon>
        <taxon>Spermatophyta</taxon>
        <taxon>Magnoliopsida</taxon>
        <taxon>eudicotyledons</taxon>
        <taxon>Gunneridae</taxon>
        <taxon>Pentapetalae</taxon>
        <taxon>asterids</taxon>
        <taxon>campanulids</taxon>
        <taxon>Asterales</taxon>
        <taxon>Asteraceae</taxon>
        <taxon>Cichorioideae</taxon>
        <taxon>Cichorieae</taxon>
        <taxon>Cichoriinae</taxon>
        <taxon>Cichorium</taxon>
    </lineage>
</organism>
<evidence type="ECO:0000313" key="1">
    <source>
        <dbReference type="EMBL" id="KAI3739122.1"/>
    </source>
</evidence>
<dbReference type="EMBL" id="CM042013">
    <property type="protein sequence ID" value="KAI3739122.1"/>
    <property type="molecule type" value="Genomic_DNA"/>
</dbReference>
<gene>
    <name evidence="1" type="ORF">L2E82_29516</name>
</gene>
<dbReference type="Proteomes" id="UP001055811">
    <property type="component" value="Linkage Group LG05"/>
</dbReference>
<reference evidence="2" key="1">
    <citation type="journal article" date="2022" name="Mol. Ecol. Resour.">
        <title>The genomes of chicory, endive, great burdock and yacon provide insights into Asteraceae palaeo-polyploidization history and plant inulin production.</title>
        <authorList>
            <person name="Fan W."/>
            <person name="Wang S."/>
            <person name="Wang H."/>
            <person name="Wang A."/>
            <person name="Jiang F."/>
            <person name="Liu H."/>
            <person name="Zhao H."/>
            <person name="Xu D."/>
            <person name="Zhang Y."/>
        </authorList>
    </citation>
    <scope>NUCLEOTIDE SEQUENCE [LARGE SCALE GENOMIC DNA]</scope>
    <source>
        <strain evidence="2">cv. Punajuju</strain>
    </source>
</reference>
<evidence type="ECO:0000313" key="2">
    <source>
        <dbReference type="Proteomes" id="UP001055811"/>
    </source>
</evidence>
<protein>
    <submittedName>
        <fullName evidence="1">Uncharacterized protein</fullName>
    </submittedName>
</protein>
<proteinExistence type="predicted"/>
<accession>A0ACB9CYG5</accession>
<sequence>MYVLMDSKSVSRCCLPRERHPDLPVTTILHLEDPLANSSSEDQSKPRLASASKKSSSSESSNDSSSDESSGEDTPSPYQQPSSHAAATAPTIVSQTSTGTTDNTMSDATQPEPQAVDMEIDDSSPLLANVYVRFLSHVVNPSSDAT</sequence>